<feature type="non-terminal residue" evidence="10">
    <location>
        <position position="422"/>
    </location>
</feature>
<dbReference type="Pfam" id="PF00152">
    <property type="entry name" value="tRNA-synt_2"/>
    <property type="match status" value="1"/>
</dbReference>
<dbReference type="PROSITE" id="PS50862">
    <property type="entry name" value="AA_TRNA_LIGASE_II"/>
    <property type="match status" value="1"/>
</dbReference>
<reference evidence="10" key="1">
    <citation type="submission" date="2017-11" db="EMBL/GenBank/DDBJ databases">
        <title>Three new genomes from thermophilic consortium.</title>
        <authorList>
            <person name="Quaggio R."/>
            <person name="Amgarten D."/>
            <person name="Setubal J.C."/>
        </authorList>
    </citation>
    <scope>NUCLEOTIDE SEQUENCE</scope>
    <source>
        <strain evidence="10">ZCTH01-B2</strain>
    </source>
</reference>
<keyword evidence="7" id="KW-0030">Aminoacyl-tRNA synthetase</keyword>
<dbReference type="Gene3D" id="3.30.930.10">
    <property type="entry name" value="Bira Bifunctional Protein, Domain 2"/>
    <property type="match status" value="1"/>
</dbReference>
<evidence type="ECO:0000259" key="9">
    <source>
        <dbReference type="PROSITE" id="PS50862"/>
    </source>
</evidence>
<keyword evidence="5" id="KW-0067">ATP-binding</keyword>
<feature type="domain" description="Aminoacyl-transfer RNA synthetases class-II family profile" evidence="9">
    <location>
        <begin position="131"/>
        <end position="422"/>
    </location>
</feature>
<dbReference type="GO" id="GO:0003676">
    <property type="term" value="F:nucleic acid binding"/>
    <property type="evidence" value="ECO:0007669"/>
    <property type="project" value="InterPro"/>
</dbReference>
<dbReference type="NCBIfam" id="NF003037">
    <property type="entry name" value="PRK03932.1"/>
    <property type="match status" value="1"/>
</dbReference>
<keyword evidence="6" id="KW-0648">Protein biosynthesis</keyword>
<dbReference type="InterPro" id="IPR004365">
    <property type="entry name" value="NA-bd_OB_tRNA"/>
</dbReference>
<dbReference type="PRINTS" id="PR01042">
    <property type="entry name" value="TRNASYNTHASP"/>
</dbReference>
<dbReference type="GO" id="GO:0006421">
    <property type="term" value="P:asparaginyl-tRNA aminoacylation"/>
    <property type="evidence" value="ECO:0007669"/>
    <property type="project" value="UniProtKB-UniRule"/>
</dbReference>
<dbReference type="Pfam" id="PF01336">
    <property type="entry name" value="tRNA_anti-codon"/>
    <property type="match status" value="1"/>
</dbReference>
<dbReference type="GO" id="GO:0016740">
    <property type="term" value="F:transferase activity"/>
    <property type="evidence" value="ECO:0007669"/>
    <property type="project" value="UniProtKB-ARBA"/>
</dbReference>
<dbReference type="PANTHER" id="PTHR22594:SF34">
    <property type="entry name" value="ASPARAGINE--TRNA LIGASE, MITOCHONDRIAL-RELATED"/>
    <property type="match status" value="1"/>
</dbReference>
<dbReference type="EMBL" id="PIUK01000211">
    <property type="protein sequence ID" value="MBY6277629.1"/>
    <property type="molecule type" value="Genomic_DNA"/>
</dbReference>
<evidence type="ECO:0000256" key="5">
    <source>
        <dbReference type="ARBA" id="ARBA00022840"/>
    </source>
</evidence>
<dbReference type="GO" id="GO:0004816">
    <property type="term" value="F:asparagine-tRNA ligase activity"/>
    <property type="evidence" value="ECO:0007669"/>
    <property type="project" value="UniProtKB-UniRule"/>
</dbReference>
<dbReference type="HAMAP" id="MF_00534">
    <property type="entry name" value="Asn_tRNA_synth"/>
    <property type="match status" value="1"/>
</dbReference>
<dbReference type="NCBIfam" id="TIGR00457">
    <property type="entry name" value="asnS"/>
    <property type="match status" value="1"/>
</dbReference>
<dbReference type="Proteomes" id="UP000732377">
    <property type="component" value="Unassembled WGS sequence"/>
</dbReference>
<evidence type="ECO:0000256" key="4">
    <source>
        <dbReference type="ARBA" id="ARBA00022741"/>
    </source>
</evidence>
<keyword evidence="3 10" id="KW-0436">Ligase</keyword>
<proteinExistence type="inferred from homology"/>
<evidence type="ECO:0000256" key="1">
    <source>
        <dbReference type="ARBA" id="ARBA00008226"/>
    </source>
</evidence>
<dbReference type="AlphaFoldDB" id="A0A953IE12"/>
<dbReference type="InterPro" id="IPR006195">
    <property type="entry name" value="aa-tRNA-synth_II"/>
</dbReference>
<evidence type="ECO:0000313" key="10">
    <source>
        <dbReference type="EMBL" id="MBY6277629.1"/>
    </source>
</evidence>
<dbReference type="RefSeq" id="WP_273380918.1">
    <property type="nucleotide sequence ID" value="NZ_PIUK01000211.1"/>
</dbReference>
<comment type="similarity">
    <text evidence="1">Belongs to the class-II aminoacyl-tRNA synthetase family.</text>
</comment>
<dbReference type="Gene3D" id="2.40.50.140">
    <property type="entry name" value="Nucleic acid-binding proteins"/>
    <property type="match status" value="1"/>
</dbReference>
<dbReference type="InterPro" id="IPR045864">
    <property type="entry name" value="aa-tRNA-synth_II/BPL/LPL"/>
</dbReference>
<keyword evidence="4" id="KW-0547">Nucleotide-binding</keyword>
<dbReference type="InterPro" id="IPR002312">
    <property type="entry name" value="Asp/Asn-tRNA-synth_IIb"/>
</dbReference>
<dbReference type="PANTHER" id="PTHR22594">
    <property type="entry name" value="ASPARTYL/LYSYL-TRNA SYNTHETASE"/>
    <property type="match status" value="1"/>
</dbReference>
<dbReference type="GO" id="GO:0005524">
    <property type="term" value="F:ATP binding"/>
    <property type="evidence" value="ECO:0007669"/>
    <property type="project" value="UniProtKB-KW"/>
</dbReference>
<protein>
    <recommendedName>
        <fullName evidence="2 8">Asparagine--tRNA ligase</fullName>
        <ecNumber evidence="2 8">6.1.1.22</ecNumber>
    </recommendedName>
</protein>
<evidence type="ECO:0000256" key="6">
    <source>
        <dbReference type="ARBA" id="ARBA00022917"/>
    </source>
</evidence>
<accession>A0A953IE12</accession>
<organism evidence="10 11">
    <name type="scientific">Symbiobacterium thermophilum</name>
    <dbReference type="NCBI Taxonomy" id="2734"/>
    <lineage>
        <taxon>Bacteria</taxon>
        <taxon>Bacillati</taxon>
        <taxon>Bacillota</taxon>
        <taxon>Clostridia</taxon>
        <taxon>Eubacteriales</taxon>
        <taxon>Symbiobacteriaceae</taxon>
        <taxon>Symbiobacterium</taxon>
    </lineage>
</organism>
<dbReference type="InterPro" id="IPR012340">
    <property type="entry name" value="NA-bd_OB-fold"/>
</dbReference>
<evidence type="ECO:0000256" key="2">
    <source>
        <dbReference type="ARBA" id="ARBA00012816"/>
    </source>
</evidence>
<dbReference type="CDD" id="cd00776">
    <property type="entry name" value="AsxRS_core"/>
    <property type="match status" value="1"/>
</dbReference>
<dbReference type="InterPro" id="IPR004522">
    <property type="entry name" value="Asn-tRNA-ligase"/>
</dbReference>
<name>A0A953IE12_SYMTR</name>
<dbReference type="SUPFAM" id="SSF55681">
    <property type="entry name" value="Class II aaRS and biotin synthetases"/>
    <property type="match status" value="1"/>
</dbReference>
<dbReference type="SUPFAM" id="SSF50249">
    <property type="entry name" value="Nucleic acid-binding proteins"/>
    <property type="match status" value="1"/>
</dbReference>
<evidence type="ECO:0000256" key="8">
    <source>
        <dbReference type="NCBIfam" id="TIGR00457"/>
    </source>
</evidence>
<evidence type="ECO:0000256" key="3">
    <source>
        <dbReference type="ARBA" id="ARBA00022598"/>
    </source>
</evidence>
<dbReference type="InterPro" id="IPR004364">
    <property type="entry name" value="Aa-tRNA-synt_II"/>
</dbReference>
<dbReference type="GO" id="GO:0140096">
    <property type="term" value="F:catalytic activity, acting on a protein"/>
    <property type="evidence" value="ECO:0007669"/>
    <property type="project" value="UniProtKB-ARBA"/>
</dbReference>
<evidence type="ECO:0000256" key="7">
    <source>
        <dbReference type="ARBA" id="ARBA00023146"/>
    </source>
</evidence>
<sequence>MKWVTVDRLPQYEGQTVELRGWVQNYRSSGKIQFIIFRDGTGVCQAVLFIKDVPPEVFEAGKRLTQESSIIIRGSVRKDDRAPGGYEIGVQDLEIVQIAEEYPITKKEHGTEFLMDHRHLWIRSNRQVAILRIRNEITMAIHQFLQENGFVLTESPILMGTAAEGGATLFETTYVNDEPAYLSQSGQLHVEATAMALGRVYTFGPTFRAEKSKTRRHLIEFWMVEPEAAYFTHEDNMRLQEEMVTYVVRRVLERRSKELQLIGRDTTLLEKVEPPFPRITYTEAVEMLKKLHKPGDEWEPIEWGEDFGAPHETVLTQQFEKPVFVEKFPVKVKAFYMQPDPENPDVVLGADLLAPEGYGEIIGGSQRIHDPELLKRRFEEHGLDMNTYGWYYDLRRFGSVPHSGFGLGIERTVAWICGLEHV</sequence>
<comment type="caution">
    <text evidence="10">The sequence shown here is derived from an EMBL/GenBank/DDBJ whole genome shotgun (WGS) entry which is preliminary data.</text>
</comment>
<gene>
    <name evidence="10" type="ORF">CWE10_15750</name>
</gene>
<evidence type="ECO:0000313" key="11">
    <source>
        <dbReference type="Proteomes" id="UP000732377"/>
    </source>
</evidence>
<dbReference type="EC" id="6.1.1.22" evidence="2 8"/>